<accession>A0A7Z2JA89</accession>
<gene>
    <name evidence="1" type="ORF">FAZ97_19865</name>
</gene>
<proteinExistence type="predicted"/>
<dbReference type="KEGG" id="pacp:FAZ97_19865"/>
<keyword evidence="2" id="KW-1185">Reference proteome</keyword>
<evidence type="ECO:0000313" key="2">
    <source>
        <dbReference type="Proteomes" id="UP000434209"/>
    </source>
</evidence>
<dbReference type="EMBL" id="CP046910">
    <property type="protein sequence ID" value="QGZ57186.1"/>
    <property type="molecule type" value="Genomic_DNA"/>
</dbReference>
<protein>
    <submittedName>
        <fullName evidence="1">Uncharacterized protein</fullName>
    </submittedName>
</protein>
<sequence>MDYAERARIDAEDTEEEAVLFDVETALCRFLRGKDGAAMVLRDIRRIVESRPARARTIP</sequence>
<name>A0A7Z2JA89_9BURK</name>
<dbReference type="Proteomes" id="UP000434209">
    <property type="component" value="Chromosome 2"/>
</dbReference>
<organism evidence="1 2">
    <name type="scientific">Paraburkholderia acidiphila</name>
    <dbReference type="NCBI Taxonomy" id="2571747"/>
    <lineage>
        <taxon>Bacteria</taxon>
        <taxon>Pseudomonadati</taxon>
        <taxon>Pseudomonadota</taxon>
        <taxon>Betaproteobacteria</taxon>
        <taxon>Burkholderiales</taxon>
        <taxon>Burkholderiaceae</taxon>
        <taxon>Paraburkholderia</taxon>
    </lineage>
</organism>
<dbReference type="AlphaFoldDB" id="A0A7Z2JA89"/>
<dbReference type="RefSeq" id="WP_158760134.1">
    <property type="nucleotide sequence ID" value="NZ_CP046910.1"/>
</dbReference>
<evidence type="ECO:0000313" key="1">
    <source>
        <dbReference type="EMBL" id="QGZ57186.1"/>
    </source>
</evidence>
<reference evidence="1 2" key="1">
    <citation type="submission" date="2019-12" db="EMBL/GenBank/DDBJ databases">
        <title>Paraburkholderia acidiphila 7Q-K02 sp. nov and Paraburkholderia acidisoli DHF22 sp. nov., two strains isolated from forest soil.</title>
        <authorList>
            <person name="Gao Z."/>
            <person name="Qiu L."/>
        </authorList>
    </citation>
    <scope>NUCLEOTIDE SEQUENCE [LARGE SCALE GENOMIC DNA]</scope>
    <source>
        <strain evidence="1 2">7Q-K02</strain>
    </source>
</reference>